<name>A0AAW4KIP4_VIBCL</name>
<protein>
    <submittedName>
        <fullName evidence="1">Uncharacterized protein</fullName>
    </submittedName>
</protein>
<reference evidence="1" key="1">
    <citation type="submission" date="2021-05" db="EMBL/GenBank/DDBJ databases">
        <authorList>
            <person name="Stine C."/>
        </authorList>
    </citation>
    <scope>NUCLEOTIDE SEQUENCE</scope>
    <source>
        <strain evidence="1">TDS0091212</strain>
    </source>
</reference>
<gene>
    <name evidence="1" type="ORF">KIN13_03005</name>
</gene>
<dbReference type="AlphaFoldDB" id="A0AAW4KIP4"/>
<evidence type="ECO:0000313" key="1">
    <source>
        <dbReference type="EMBL" id="MBS7672422.1"/>
    </source>
</evidence>
<evidence type="ECO:0000313" key="2">
    <source>
        <dbReference type="Proteomes" id="UP001196338"/>
    </source>
</evidence>
<feature type="non-terminal residue" evidence="1">
    <location>
        <position position="1"/>
    </location>
</feature>
<reference evidence="1" key="2">
    <citation type="submission" date="2023-08" db="EMBL/GenBank/DDBJ databases">
        <title>Vibrio cholerae Outbreaks in Tanzania Exemplify Founder Flush: Simultaneous Increases in Population Size and Genetic Diversity.</title>
        <authorList>
            <person name="Debes A.K."/>
            <person name="Mohammed A."/>
            <person name="Maseke I."/>
            <person name="Almeida M."/>
            <person name="Li S."/>
            <person name="Matimba H."/>
            <person name="Joachim A."/>
            <person name="Mizinduko M."/>
            <person name="Nyanga S."/>
            <person name="Kelly M."/>
            <person name="Kachwamba Y."/>
            <person name="Schaffer A.M."/>
            <person name="Nyanga A.S."/>
            <person name="Mghamba J."/>
            <person name="Mosha F.S."/>
            <person name="Sack D.A."/>
            <person name="Stine O.C."/>
        </authorList>
    </citation>
    <scope>NUCLEOTIDE SEQUENCE</scope>
    <source>
        <strain evidence="1">TDS0091212</strain>
    </source>
</reference>
<comment type="caution">
    <text evidence="1">The sequence shown here is derived from an EMBL/GenBank/DDBJ whole genome shotgun (WGS) entry which is preliminary data.</text>
</comment>
<dbReference type="RefSeq" id="WP_213420743.1">
    <property type="nucleotide sequence ID" value="NZ_JAHBND010000064.1"/>
</dbReference>
<organism evidence="1 2">
    <name type="scientific">Vibrio cholerae</name>
    <dbReference type="NCBI Taxonomy" id="666"/>
    <lineage>
        <taxon>Bacteria</taxon>
        <taxon>Pseudomonadati</taxon>
        <taxon>Pseudomonadota</taxon>
        <taxon>Gammaproteobacteria</taxon>
        <taxon>Vibrionales</taxon>
        <taxon>Vibrionaceae</taxon>
        <taxon>Vibrio</taxon>
    </lineage>
</organism>
<sequence>EHGVTAIYLEGTTLDASGLVDDHSFLHSVRQRPGGEKIYAELKLAAEECGIELMPLEHKYLTRHSDNPGYFDGLGTLNKDSPEYRALSKQRLEEVN</sequence>
<dbReference type="EMBL" id="JAHBND010000064">
    <property type="protein sequence ID" value="MBS7672422.1"/>
    <property type="molecule type" value="Genomic_DNA"/>
</dbReference>
<dbReference type="Proteomes" id="UP001196338">
    <property type="component" value="Unassembled WGS sequence"/>
</dbReference>
<feature type="non-terminal residue" evidence="1">
    <location>
        <position position="96"/>
    </location>
</feature>
<proteinExistence type="predicted"/>
<accession>A0AAW4KIP4</accession>